<evidence type="ECO:0000313" key="1">
    <source>
        <dbReference type="EMBL" id="MDU0353091.1"/>
    </source>
</evidence>
<dbReference type="RefSeq" id="WP_316024786.1">
    <property type="nucleotide sequence ID" value="NZ_JAWDIO010000002.1"/>
</dbReference>
<proteinExistence type="predicted"/>
<keyword evidence="2" id="KW-1185">Reference proteome</keyword>
<sequence length="211" mass="23888">MQIAKALTLFDYISDNNQATSTLENLANKQASNIASSIQAVDDGLSLGQFEETLDKIESGEIEVNSETLQNYFEFNKNRLTNQFSQLIDTYQITTETEISIQDDKLTVSGDTKSAQQLQQYLDSDQNLNRLIQQSSRLSKLIEWDQAKQQASIYKEQDMTDEKIVDFLKDSRKIVGDNNKLLFTNAGLGFDSEGQTQAIIEQTEPKQEKQP</sequence>
<dbReference type="EMBL" id="JAWDIO010000002">
    <property type="protein sequence ID" value="MDU0353091.1"/>
    <property type="molecule type" value="Genomic_DNA"/>
</dbReference>
<name>A0ABU3SSX0_9ALTE</name>
<protein>
    <submittedName>
        <fullName evidence="1">Uncharacterized protein</fullName>
    </submittedName>
</protein>
<accession>A0ABU3SSX0</accession>
<gene>
    <name evidence="1" type="ORF">RS130_03335</name>
</gene>
<organism evidence="1 2">
    <name type="scientific">Paraglaciecola aquimarina</name>
    <dbReference type="NCBI Taxonomy" id="1235557"/>
    <lineage>
        <taxon>Bacteria</taxon>
        <taxon>Pseudomonadati</taxon>
        <taxon>Pseudomonadota</taxon>
        <taxon>Gammaproteobacteria</taxon>
        <taxon>Alteromonadales</taxon>
        <taxon>Alteromonadaceae</taxon>
        <taxon>Paraglaciecola</taxon>
    </lineage>
</organism>
<evidence type="ECO:0000313" key="2">
    <source>
        <dbReference type="Proteomes" id="UP001247805"/>
    </source>
</evidence>
<reference evidence="1 2" key="1">
    <citation type="submission" date="2023-10" db="EMBL/GenBank/DDBJ databases">
        <title>Glaciecola aquimarina strain GGW-M5 nov., isolated from a coastal seawater.</title>
        <authorList>
            <person name="Bayburt H."/>
            <person name="Kim J.M."/>
            <person name="Choi B.J."/>
            <person name="Jeon C.O."/>
        </authorList>
    </citation>
    <scope>NUCLEOTIDE SEQUENCE [LARGE SCALE GENOMIC DNA]</scope>
    <source>
        <strain evidence="1 2">KCTC 32108</strain>
    </source>
</reference>
<dbReference type="Proteomes" id="UP001247805">
    <property type="component" value="Unassembled WGS sequence"/>
</dbReference>
<comment type="caution">
    <text evidence="1">The sequence shown here is derived from an EMBL/GenBank/DDBJ whole genome shotgun (WGS) entry which is preliminary data.</text>
</comment>